<dbReference type="InterPro" id="IPR020846">
    <property type="entry name" value="MFS_dom"/>
</dbReference>
<dbReference type="NCBIfam" id="TIGR00879">
    <property type="entry name" value="SP"/>
    <property type="match status" value="1"/>
</dbReference>
<keyword evidence="3 7" id="KW-0813">Transport</keyword>
<dbReference type="Gene3D" id="1.20.1250.20">
    <property type="entry name" value="MFS general substrate transporter like domains"/>
    <property type="match status" value="1"/>
</dbReference>
<feature type="transmembrane region" description="Helical" evidence="8">
    <location>
        <begin position="285"/>
        <end position="302"/>
    </location>
</feature>
<dbReference type="OrthoDB" id="508119at2759"/>
<dbReference type="InterPro" id="IPR050360">
    <property type="entry name" value="MFS_Sugar_Transporters"/>
</dbReference>
<evidence type="ECO:0000256" key="2">
    <source>
        <dbReference type="ARBA" id="ARBA00010992"/>
    </source>
</evidence>
<feature type="transmembrane region" description="Helical" evidence="8">
    <location>
        <begin position="356"/>
        <end position="373"/>
    </location>
</feature>
<dbReference type="GO" id="GO:0005351">
    <property type="term" value="F:carbohydrate:proton symporter activity"/>
    <property type="evidence" value="ECO:0007669"/>
    <property type="project" value="TreeGrafter"/>
</dbReference>
<feature type="transmembrane region" description="Helical" evidence="8">
    <location>
        <begin position="21"/>
        <end position="38"/>
    </location>
</feature>
<feature type="transmembrane region" description="Helical" evidence="8">
    <location>
        <begin position="76"/>
        <end position="94"/>
    </location>
</feature>
<evidence type="ECO:0000256" key="8">
    <source>
        <dbReference type="SAM" id="Phobius"/>
    </source>
</evidence>
<sequence length="529" mass="57771">MTTATPSKMNAIWADIKTYRNAYILTFITSFGGMLFGWDTGLIGGVLTMEPFQKSFDLKTTTAAEKKAFSNLSGNIVSVLQAGCFFGAMSSFYVSDTFGRRTALMFGAIVFLVGSTMQTCSGLRSTSLTLLYCGRVVGGFGVGLISAVVPSYIGENANKEIRGRCIGTMQLFNVTGIMLSFFINYGIITSSVSGTSLQWRVPFALQMIPGVFLLAGLATQLESPRWLVEKGKIDAARIALTRVRRKPENDPSISRELEEIIVDFEGHENLSLLSQLKASCANRKIFYQVSMGVILMIAQQWTGTNSINYYAPQIFESIGIQGQKSGLFATGIYGVVKVFITSLGLMLATEQIGRKYSLMIGSAGQAFAMFYIGIQGAVSPTIPGHSLTGSGTFAIICVYLFVVFYSISWGPIPFVLAAECSPNHVRSLSMALSLMTQWLFNFVIARTVPIMLSNITYGTFLLFGGCSTCCFLYAMICVPETAKVPLESIHKLFDQNIIRGAFMDNFPRHRRAKKLQETLLDDSGCGTLV</sequence>
<name>A0A2J6R4W2_HYAVF</name>
<protein>
    <submittedName>
        <fullName evidence="10">General substrate transporter</fullName>
    </submittedName>
</protein>
<comment type="subcellular location">
    <subcellularLocation>
        <location evidence="1">Membrane</location>
        <topology evidence="1">Multi-pass membrane protein</topology>
    </subcellularLocation>
</comment>
<dbReference type="EMBL" id="KZ613955">
    <property type="protein sequence ID" value="PMD33558.1"/>
    <property type="molecule type" value="Genomic_DNA"/>
</dbReference>
<feature type="transmembrane region" description="Helical" evidence="8">
    <location>
        <begin position="199"/>
        <end position="218"/>
    </location>
</feature>
<dbReference type="FunFam" id="1.20.1250.20:FF:000026">
    <property type="entry name" value="MFS quinate transporter QutD"/>
    <property type="match status" value="1"/>
</dbReference>
<dbReference type="PROSITE" id="PS50850">
    <property type="entry name" value="MFS"/>
    <property type="match status" value="1"/>
</dbReference>
<gene>
    <name evidence="10" type="ORF">L207DRAFT_547655</name>
</gene>
<evidence type="ECO:0000256" key="6">
    <source>
        <dbReference type="ARBA" id="ARBA00023136"/>
    </source>
</evidence>
<keyword evidence="5 8" id="KW-1133">Transmembrane helix</keyword>
<organism evidence="10 11">
    <name type="scientific">Hyaloscypha variabilis (strain UAMH 11265 / GT02V1 / F)</name>
    <name type="common">Meliniomyces variabilis</name>
    <dbReference type="NCBI Taxonomy" id="1149755"/>
    <lineage>
        <taxon>Eukaryota</taxon>
        <taxon>Fungi</taxon>
        <taxon>Dikarya</taxon>
        <taxon>Ascomycota</taxon>
        <taxon>Pezizomycotina</taxon>
        <taxon>Leotiomycetes</taxon>
        <taxon>Helotiales</taxon>
        <taxon>Hyaloscyphaceae</taxon>
        <taxon>Hyaloscypha</taxon>
        <taxon>Hyaloscypha variabilis</taxon>
    </lineage>
</organism>
<feature type="domain" description="Major facilitator superfamily (MFS) profile" evidence="9">
    <location>
        <begin position="25"/>
        <end position="482"/>
    </location>
</feature>
<keyword evidence="4 8" id="KW-0812">Transmembrane</keyword>
<evidence type="ECO:0000259" key="9">
    <source>
        <dbReference type="PROSITE" id="PS50850"/>
    </source>
</evidence>
<feature type="transmembrane region" description="Helical" evidence="8">
    <location>
        <begin position="455"/>
        <end position="476"/>
    </location>
</feature>
<evidence type="ECO:0000313" key="10">
    <source>
        <dbReference type="EMBL" id="PMD33558.1"/>
    </source>
</evidence>
<evidence type="ECO:0000256" key="3">
    <source>
        <dbReference type="ARBA" id="ARBA00022448"/>
    </source>
</evidence>
<feature type="transmembrane region" description="Helical" evidence="8">
    <location>
        <begin position="165"/>
        <end position="187"/>
    </location>
</feature>
<feature type="transmembrane region" description="Helical" evidence="8">
    <location>
        <begin position="393"/>
        <end position="416"/>
    </location>
</feature>
<comment type="similarity">
    <text evidence="2 7">Belongs to the major facilitator superfamily. Sugar transporter (TC 2.A.1.1) family.</text>
</comment>
<accession>A0A2J6R4W2</accession>
<keyword evidence="6 8" id="KW-0472">Membrane</keyword>
<dbReference type="PANTHER" id="PTHR48022:SF81">
    <property type="entry name" value="MAJOR FACILITATOR SUPERFAMILY (MFS) PROFILE DOMAIN-CONTAINING PROTEIN"/>
    <property type="match status" value="1"/>
</dbReference>
<dbReference type="InterPro" id="IPR003663">
    <property type="entry name" value="Sugar/inositol_transpt"/>
</dbReference>
<evidence type="ECO:0000256" key="1">
    <source>
        <dbReference type="ARBA" id="ARBA00004141"/>
    </source>
</evidence>
<dbReference type="GO" id="GO:0016020">
    <property type="term" value="C:membrane"/>
    <property type="evidence" value="ECO:0007669"/>
    <property type="project" value="UniProtKB-SubCell"/>
</dbReference>
<proteinExistence type="inferred from homology"/>
<dbReference type="PROSITE" id="PS00217">
    <property type="entry name" value="SUGAR_TRANSPORT_2"/>
    <property type="match status" value="1"/>
</dbReference>
<dbReference type="InterPro" id="IPR036259">
    <property type="entry name" value="MFS_trans_sf"/>
</dbReference>
<dbReference type="SUPFAM" id="SSF103473">
    <property type="entry name" value="MFS general substrate transporter"/>
    <property type="match status" value="1"/>
</dbReference>
<dbReference type="Proteomes" id="UP000235786">
    <property type="component" value="Unassembled WGS sequence"/>
</dbReference>
<dbReference type="AlphaFoldDB" id="A0A2J6R4W2"/>
<reference evidence="10 11" key="1">
    <citation type="submission" date="2016-04" db="EMBL/GenBank/DDBJ databases">
        <title>A degradative enzymes factory behind the ericoid mycorrhizal symbiosis.</title>
        <authorList>
            <consortium name="DOE Joint Genome Institute"/>
            <person name="Martino E."/>
            <person name="Morin E."/>
            <person name="Grelet G."/>
            <person name="Kuo A."/>
            <person name="Kohler A."/>
            <person name="Daghino S."/>
            <person name="Barry K."/>
            <person name="Choi C."/>
            <person name="Cichocki N."/>
            <person name="Clum A."/>
            <person name="Copeland A."/>
            <person name="Hainaut M."/>
            <person name="Haridas S."/>
            <person name="Labutti K."/>
            <person name="Lindquist E."/>
            <person name="Lipzen A."/>
            <person name="Khouja H.-R."/>
            <person name="Murat C."/>
            <person name="Ohm R."/>
            <person name="Olson A."/>
            <person name="Spatafora J."/>
            <person name="Veneault-Fourrey C."/>
            <person name="Henrissat B."/>
            <person name="Grigoriev I."/>
            <person name="Martin F."/>
            <person name="Perotto S."/>
        </authorList>
    </citation>
    <scope>NUCLEOTIDE SEQUENCE [LARGE SCALE GENOMIC DNA]</scope>
    <source>
        <strain evidence="10 11">F</strain>
    </source>
</reference>
<feature type="transmembrane region" description="Helical" evidence="8">
    <location>
        <begin position="327"/>
        <end position="349"/>
    </location>
</feature>
<feature type="transmembrane region" description="Helical" evidence="8">
    <location>
        <begin position="129"/>
        <end position="153"/>
    </location>
</feature>
<feature type="transmembrane region" description="Helical" evidence="8">
    <location>
        <begin position="101"/>
        <end position="117"/>
    </location>
</feature>
<dbReference type="InterPro" id="IPR005828">
    <property type="entry name" value="MFS_sugar_transport-like"/>
</dbReference>
<evidence type="ECO:0000256" key="4">
    <source>
        <dbReference type="ARBA" id="ARBA00022692"/>
    </source>
</evidence>
<feature type="transmembrane region" description="Helical" evidence="8">
    <location>
        <begin position="428"/>
        <end position="449"/>
    </location>
</feature>
<evidence type="ECO:0000256" key="7">
    <source>
        <dbReference type="RuleBase" id="RU003346"/>
    </source>
</evidence>
<evidence type="ECO:0000313" key="11">
    <source>
        <dbReference type="Proteomes" id="UP000235786"/>
    </source>
</evidence>
<dbReference type="PANTHER" id="PTHR48022">
    <property type="entry name" value="PLASTIDIC GLUCOSE TRANSPORTER 4"/>
    <property type="match status" value="1"/>
</dbReference>
<dbReference type="InterPro" id="IPR005829">
    <property type="entry name" value="Sugar_transporter_CS"/>
</dbReference>
<evidence type="ECO:0000256" key="5">
    <source>
        <dbReference type="ARBA" id="ARBA00022989"/>
    </source>
</evidence>
<keyword evidence="11" id="KW-1185">Reference proteome</keyword>
<dbReference type="Pfam" id="PF00083">
    <property type="entry name" value="Sugar_tr"/>
    <property type="match status" value="1"/>
</dbReference>
<dbReference type="PRINTS" id="PR00171">
    <property type="entry name" value="SUGRTRNSPORT"/>
</dbReference>